<dbReference type="Proteomes" id="UP000292957">
    <property type="component" value="Unassembled WGS sequence"/>
</dbReference>
<dbReference type="InterPro" id="IPR047122">
    <property type="entry name" value="Trans-enoyl_RdTase-like"/>
</dbReference>
<dbReference type="PANTHER" id="PTHR45348">
    <property type="entry name" value="HYPOTHETICAL OXIDOREDUCTASE (EUROFUNG)"/>
    <property type="match status" value="1"/>
</dbReference>
<evidence type="ECO:0000313" key="2">
    <source>
        <dbReference type="EMBL" id="TBU21935.1"/>
    </source>
</evidence>
<dbReference type="InterPro" id="IPR013154">
    <property type="entry name" value="ADH-like_N"/>
</dbReference>
<protein>
    <submittedName>
        <fullName evidence="2">GroES-like protein</fullName>
    </submittedName>
</protein>
<dbReference type="SUPFAM" id="SSF50129">
    <property type="entry name" value="GroES-like"/>
    <property type="match status" value="1"/>
</dbReference>
<dbReference type="InterPro" id="IPR011032">
    <property type="entry name" value="GroES-like_sf"/>
</dbReference>
<dbReference type="EMBL" id="ML143566">
    <property type="protein sequence ID" value="TBU21935.1"/>
    <property type="molecule type" value="Genomic_DNA"/>
</dbReference>
<organism evidence="2">
    <name type="scientific">Dichomitus squalens</name>
    <dbReference type="NCBI Taxonomy" id="114155"/>
    <lineage>
        <taxon>Eukaryota</taxon>
        <taxon>Fungi</taxon>
        <taxon>Dikarya</taxon>
        <taxon>Basidiomycota</taxon>
        <taxon>Agaricomycotina</taxon>
        <taxon>Agaricomycetes</taxon>
        <taxon>Polyporales</taxon>
        <taxon>Polyporaceae</taxon>
        <taxon>Dichomitus</taxon>
    </lineage>
</organism>
<dbReference type="CDD" id="cd08249">
    <property type="entry name" value="enoyl_reductase_like"/>
    <property type="match status" value="1"/>
</dbReference>
<dbReference type="InterPro" id="IPR013149">
    <property type="entry name" value="ADH-like_C"/>
</dbReference>
<dbReference type="PANTHER" id="PTHR45348:SF2">
    <property type="entry name" value="ZINC-TYPE ALCOHOL DEHYDROGENASE-LIKE PROTEIN C2E1P3.01"/>
    <property type="match status" value="1"/>
</dbReference>
<reference evidence="2" key="1">
    <citation type="submission" date="2019-01" db="EMBL/GenBank/DDBJ databases">
        <title>Draft genome sequences of three monokaryotic isolates of the white-rot basidiomycete fungus Dichomitus squalens.</title>
        <authorList>
            <consortium name="DOE Joint Genome Institute"/>
            <person name="Lopez S.C."/>
            <person name="Andreopoulos B."/>
            <person name="Pangilinan J."/>
            <person name="Lipzen A."/>
            <person name="Riley R."/>
            <person name="Ahrendt S."/>
            <person name="Ng V."/>
            <person name="Barry K."/>
            <person name="Daum C."/>
            <person name="Grigoriev I.V."/>
            <person name="Hilden K.S."/>
            <person name="Makela M.R."/>
            <person name="de Vries R.P."/>
        </authorList>
    </citation>
    <scope>NUCLEOTIDE SEQUENCE [LARGE SCALE GENOMIC DNA]</scope>
    <source>
        <strain evidence="2">OM18370.1</strain>
    </source>
</reference>
<dbReference type="Gene3D" id="3.40.50.720">
    <property type="entry name" value="NAD(P)-binding Rossmann-like Domain"/>
    <property type="match status" value="1"/>
</dbReference>
<dbReference type="Pfam" id="PF08240">
    <property type="entry name" value="ADH_N"/>
    <property type="match status" value="1"/>
</dbReference>
<name>A0A4Q9M518_9APHY</name>
<feature type="domain" description="Enoyl reductase (ER)" evidence="1">
    <location>
        <begin position="13"/>
        <end position="358"/>
    </location>
</feature>
<gene>
    <name evidence="2" type="ORF">BD311DRAFT_177015</name>
</gene>
<dbReference type="SMART" id="SM00829">
    <property type="entry name" value="PKS_ER"/>
    <property type="match status" value="1"/>
</dbReference>
<dbReference type="InterPro" id="IPR036291">
    <property type="entry name" value="NAD(P)-bd_dom_sf"/>
</dbReference>
<dbReference type="Pfam" id="PF00107">
    <property type="entry name" value="ADH_zinc_N"/>
    <property type="match status" value="1"/>
</dbReference>
<dbReference type="Gene3D" id="3.90.180.10">
    <property type="entry name" value="Medium-chain alcohol dehydrogenases, catalytic domain"/>
    <property type="match status" value="1"/>
</dbReference>
<proteinExistence type="predicted"/>
<sequence>MAPTTQKALVIPAAKAPFQLVADWPVTKPGPSDVLIKLVSVALNPVDAWIKEFGAGPPLVPGYPFILGDDGAGVVEEVGPEVTNVAKGDRVLVVGGFNNDRAMFKEYLTYPAREVVKIPDNLSFDQAATIPLAFATAVTPIWASGEGANSVRFTPPWEEGGTTKYAGKPALVLGGSTSVGQFVIQLARLQGFSPIIATSSLRNAEFLKSIGATDVLDRSLSPADIKNALSSLTGGKPIEYVYDAWGRDRESARVGYSVLAPGGAFATVIPQELTDIADLVEESEKKGEGRRIGQAWATYDTPGNKELGEEIYKRLTGWLETGAIVPNRVEVLPNGLAGVETGLQRMLKGQVSGVKLVVHISETP</sequence>
<dbReference type="GO" id="GO:0016651">
    <property type="term" value="F:oxidoreductase activity, acting on NAD(P)H"/>
    <property type="evidence" value="ECO:0007669"/>
    <property type="project" value="InterPro"/>
</dbReference>
<dbReference type="OrthoDB" id="3233595at2759"/>
<accession>A0A4Q9M518</accession>
<dbReference type="InterPro" id="IPR020843">
    <property type="entry name" value="ER"/>
</dbReference>
<evidence type="ECO:0000259" key="1">
    <source>
        <dbReference type="SMART" id="SM00829"/>
    </source>
</evidence>
<dbReference type="SUPFAM" id="SSF51735">
    <property type="entry name" value="NAD(P)-binding Rossmann-fold domains"/>
    <property type="match status" value="1"/>
</dbReference>
<dbReference type="AlphaFoldDB" id="A0A4Q9M518"/>